<dbReference type="PIR" id="S70028">
    <property type="entry name" value="S70028"/>
</dbReference>
<feature type="non-terminal residue" evidence="1">
    <location>
        <position position="70"/>
    </location>
</feature>
<reference evidence="1" key="1">
    <citation type="journal article" date="1996" name="Biochim. Biophys. Acta">
        <title>Genomic structure of carp mitogen-activated protein kinase kinase 1 gene.</title>
        <authorList>
            <person name="Leu J.H."/>
            <person name="Lee M.S."/>
            <person name="Chen K.T."/>
            <person name="Chang G.D."/>
            <person name="Chou C."/>
            <person name="Huang C.J."/>
        </authorList>
    </citation>
    <scope>NUCLEOTIDE SEQUENCE</scope>
</reference>
<accession>Q7LZ44</accession>
<protein>
    <submittedName>
        <fullName evidence="1">Mitogen-activated protein kinase kinase 1</fullName>
    </submittedName>
</protein>
<dbReference type="AlphaFoldDB" id="Q7LZ44"/>
<sequence>AASEANLMARKLIHMEHMDGGVSIAVLRMHRDVKPSYMSPERPVSGHGMIVNEPPPVMKCLMKKMLMGHT</sequence>
<proteinExistence type="predicted"/>
<name>Q7LZ44_CYPCA</name>
<feature type="non-terminal residue" evidence="1">
    <location>
        <position position="1"/>
    </location>
</feature>
<evidence type="ECO:0000313" key="1">
    <source>
        <dbReference type="PIR" id="S70028"/>
    </source>
</evidence>
<organism evidence="1">
    <name type="scientific">Cyprinus carpio</name>
    <name type="common">Common carp</name>
    <dbReference type="NCBI Taxonomy" id="7962"/>
    <lineage>
        <taxon>Eukaryota</taxon>
        <taxon>Metazoa</taxon>
        <taxon>Chordata</taxon>
        <taxon>Craniata</taxon>
        <taxon>Vertebrata</taxon>
        <taxon>Euteleostomi</taxon>
        <taxon>Actinopterygii</taxon>
        <taxon>Neopterygii</taxon>
        <taxon>Teleostei</taxon>
        <taxon>Ostariophysi</taxon>
        <taxon>Cypriniformes</taxon>
        <taxon>Cyprinidae</taxon>
        <taxon>Cyprininae</taxon>
        <taxon>Cyprinus</taxon>
    </lineage>
</organism>